<feature type="domain" description="NADH-ubiquinone oxidoreductase 51kDa subunit FMN-binding" evidence="6">
    <location>
        <begin position="52"/>
        <end position="208"/>
    </location>
</feature>
<dbReference type="STRING" id="504800.SAMN04488085_105120"/>
<dbReference type="AlphaFoldDB" id="A0A1I4DXW5"/>
<dbReference type="GO" id="GO:0046872">
    <property type="term" value="F:metal ion binding"/>
    <property type="evidence" value="ECO:0007669"/>
    <property type="project" value="UniProtKB-KW"/>
</dbReference>
<dbReference type="SUPFAM" id="SSF140490">
    <property type="entry name" value="Nqo1C-terminal domain-like"/>
    <property type="match status" value="1"/>
</dbReference>
<evidence type="ECO:0000256" key="1">
    <source>
        <dbReference type="ARBA" id="ARBA00007523"/>
    </source>
</evidence>
<evidence type="ECO:0000313" key="9">
    <source>
        <dbReference type="Proteomes" id="UP000199152"/>
    </source>
</evidence>
<keyword evidence="8" id="KW-0830">Ubiquinone</keyword>
<dbReference type="Gene3D" id="3.40.50.11540">
    <property type="entry name" value="NADH-ubiquinone oxidoreductase 51kDa subunit"/>
    <property type="match status" value="1"/>
</dbReference>
<keyword evidence="5" id="KW-0411">Iron-sulfur</keyword>
<keyword evidence="3" id="KW-0479">Metal-binding</keyword>
<proteinExistence type="inferred from homology"/>
<dbReference type="PANTHER" id="PTHR43578">
    <property type="entry name" value="NADH-QUINONE OXIDOREDUCTASE SUBUNIT F"/>
    <property type="match status" value="1"/>
</dbReference>
<evidence type="ECO:0000256" key="2">
    <source>
        <dbReference type="ARBA" id="ARBA00022485"/>
    </source>
</evidence>
<name>A0A1I4DXW5_9ACTN</name>
<sequence length="418" mass="45116">MELDARTWPGLASSMLLSAPWKKEDCDAYRARGGYAHGMARNGERDLLRILRDAGLRGRGGAAFPTATKLEAVVKAASHTRPYVVANGGEGEPFSFKDRYLMRYRPHMVLDGLTACADFLDAERAFVFTCDELAAESMREALREREPRVPVFVHLSEHAYVAGEESAVVDRLSGGLGLPTDKPPRPFEHGVHGRPTAVLNVDTLAQVALLTSASEDSSQQASFLASVASITGRPTLYELPAGLSLQELAEDFGGDRSAFTATVIGGFFGGLVPGTSDFVLDFAPDPRSDTAIGCASFYFVDRDLDCPIGVAADIGLYLSRRNARQCGPCVRGTSSAAKALQSITRGAFTDATLDDLARWSTILPGRGACGVPDGLARLLRCLLADFTAELHEHARRPCPRCEDLRTSGRREARFHIPV</sequence>
<dbReference type="InterPro" id="IPR037207">
    <property type="entry name" value="Nuop51_4Fe4S-bd_sf"/>
</dbReference>
<evidence type="ECO:0000313" key="8">
    <source>
        <dbReference type="EMBL" id="SFK98404.1"/>
    </source>
</evidence>
<comment type="similarity">
    <text evidence="1">Belongs to the complex I 51 kDa subunit family.</text>
</comment>
<dbReference type="GO" id="GO:0051539">
    <property type="term" value="F:4 iron, 4 sulfur cluster binding"/>
    <property type="evidence" value="ECO:0007669"/>
    <property type="project" value="UniProtKB-KW"/>
</dbReference>
<evidence type="ECO:0000256" key="3">
    <source>
        <dbReference type="ARBA" id="ARBA00022723"/>
    </source>
</evidence>
<dbReference type="InterPro" id="IPR037225">
    <property type="entry name" value="Nuo51_FMN-bd_sf"/>
</dbReference>
<dbReference type="Pfam" id="PF10589">
    <property type="entry name" value="NADH_4Fe-4S"/>
    <property type="match status" value="1"/>
</dbReference>
<keyword evidence="9" id="KW-1185">Reference proteome</keyword>
<keyword evidence="4" id="KW-0408">Iron</keyword>
<evidence type="ECO:0000259" key="7">
    <source>
        <dbReference type="Pfam" id="PF10589"/>
    </source>
</evidence>
<gene>
    <name evidence="8" type="ORF">SAMN04488085_105120</name>
</gene>
<dbReference type="PANTHER" id="PTHR43578:SF3">
    <property type="entry name" value="NADH-QUINONE OXIDOREDUCTASE SUBUNIT F"/>
    <property type="match status" value="1"/>
</dbReference>
<dbReference type="Gene3D" id="1.20.1440.230">
    <property type="entry name" value="NADH-ubiquinone oxidoreductase 51kDa subunit, iron-sulphur binding domain"/>
    <property type="match status" value="1"/>
</dbReference>
<dbReference type="SUPFAM" id="SSF142984">
    <property type="entry name" value="Nqo1 middle domain-like"/>
    <property type="match status" value="1"/>
</dbReference>
<keyword evidence="2" id="KW-0004">4Fe-4S</keyword>
<dbReference type="InParanoid" id="A0A1I4DXW5"/>
<evidence type="ECO:0000256" key="5">
    <source>
        <dbReference type="ARBA" id="ARBA00023014"/>
    </source>
</evidence>
<dbReference type="InterPro" id="IPR019575">
    <property type="entry name" value="Nuop51_4Fe4S-bd"/>
</dbReference>
<dbReference type="Gene3D" id="3.10.20.600">
    <property type="match status" value="1"/>
</dbReference>
<evidence type="ECO:0000259" key="6">
    <source>
        <dbReference type="Pfam" id="PF01512"/>
    </source>
</evidence>
<dbReference type="EMBL" id="FOSW01000005">
    <property type="protein sequence ID" value="SFK98404.1"/>
    <property type="molecule type" value="Genomic_DNA"/>
</dbReference>
<organism evidence="8 9">
    <name type="scientific">Geodermatophilus ruber</name>
    <dbReference type="NCBI Taxonomy" id="504800"/>
    <lineage>
        <taxon>Bacteria</taxon>
        <taxon>Bacillati</taxon>
        <taxon>Actinomycetota</taxon>
        <taxon>Actinomycetes</taxon>
        <taxon>Geodermatophilales</taxon>
        <taxon>Geodermatophilaceae</taxon>
        <taxon>Geodermatophilus</taxon>
    </lineage>
</organism>
<dbReference type="Pfam" id="PF01512">
    <property type="entry name" value="Complex1_51K"/>
    <property type="match status" value="1"/>
</dbReference>
<protein>
    <submittedName>
        <fullName evidence="8">NADH:ubiquinone oxidoreductase, NADH-binding subunit (Chain F)</fullName>
    </submittedName>
</protein>
<evidence type="ECO:0000256" key="4">
    <source>
        <dbReference type="ARBA" id="ARBA00023004"/>
    </source>
</evidence>
<dbReference type="InterPro" id="IPR011538">
    <property type="entry name" value="Nuo51_FMN-bd"/>
</dbReference>
<feature type="domain" description="NADH-ubiquinone oxidoreductase 51kDa subunit iron-sulphur binding" evidence="7">
    <location>
        <begin position="317"/>
        <end position="393"/>
    </location>
</feature>
<dbReference type="SUPFAM" id="SSF142019">
    <property type="entry name" value="Nqo1 FMN-binding domain-like"/>
    <property type="match status" value="1"/>
</dbReference>
<reference evidence="8 9" key="1">
    <citation type="submission" date="2016-10" db="EMBL/GenBank/DDBJ databases">
        <authorList>
            <person name="de Groot N.N."/>
        </authorList>
    </citation>
    <scope>NUCLEOTIDE SEQUENCE [LARGE SCALE GENOMIC DNA]</scope>
    <source>
        <strain evidence="8 9">DSM 45317</strain>
    </source>
</reference>
<dbReference type="Proteomes" id="UP000199152">
    <property type="component" value="Unassembled WGS sequence"/>
</dbReference>
<accession>A0A1I4DXW5</accession>